<dbReference type="KEGG" id="vcop:MM50RIKEN_20700"/>
<dbReference type="EMBL" id="AP023418">
    <property type="protein sequence ID" value="BCK82307.1"/>
    <property type="molecule type" value="Genomic_DNA"/>
</dbReference>
<protein>
    <submittedName>
        <fullName evidence="1">Uncharacterized protein</fullName>
    </submittedName>
</protein>
<dbReference type="Gene3D" id="2.160.20.10">
    <property type="entry name" value="Single-stranded right-handed beta-helix, Pectin lyase-like"/>
    <property type="match status" value="1"/>
</dbReference>
<dbReference type="SUPFAM" id="SSF51126">
    <property type="entry name" value="Pectin lyase-like"/>
    <property type="match status" value="1"/>
</dbReference>
<dbReference type="InterPro" id="IPR023833">
    <property type="entry name" value="Signal_pept_SipW-depend-type"/>
</dbReference>
<evidence type="ECO:0000313" key="1">
    <source>
        <dbReference type="EMBL" id="BCK82307.1"/>
    </source>
</evidence>
<reference evidence="1" key="1">
    <citation type="submission" date="2020-09" db="EMBL/GenBank/DDBJ databases">
        <title>New species isolated from human feces.</title>
        <authorList>
            <person name="Kitahara M."/>
            <person name="Shigeno Y."/>
            <person name="Shime M."/>
            <person name="Matsumoto Y."/>
            <person name="Nakamura S."/>
            <person name="Motooka D."/>
            <person name="Fukuoka S."/>
            <person name="Nishikawa H."/>
            <person name="Benno Y."/>
        </authorList>
    </citation>
    <scope>NUCLEOTIDE SEQUENCE</scope>
    <source>
        <strain evidence="1">MM50</strain>
    </source>
</reference>
<name>A0A810Q7P9_9FIRM</name>
<organism evidence="1 2">
    <name type="scientific">Vescimonas coprocola</name>
    <dbReference type="NCBI Taxonomy" id="2714355"/>
    <lineage>
        <taxon>Bacteria</taxon>
        <taxon>Bacillati</taxon>
        <taxon>Bacillota</taxon>
        <taxon>Clostridia</taxon>
        <taxon>Eubacteriales</taxon>
        <taxon>Oscillospiraceae</taxon>
        <taxon>Vescimonas</taxon>
    </lineage>
</organism>
<dbReference type="AlphaFoldDB" id="A0A810Q7P9"/>
<evidence type="ECO:0000313" key="2">
    <source>
        <dbReference type="Proteomes" id="UP000681035"/>
    </source>
</evidence>
<dbReference type="InterPro" id="IPR011050">
    <property type="entry name" value="Pectin_lyase_fold/virulence"/>
</dbReference>
<dbReference type="Pfam" id="PF12389">
    <property type="entry name" value="Peptidase_M73"/>
    <property type="match status" value="1"/>
</dbReference>
<dbReference type="RefSeq" id="WP_213540823.1">
    <property type="nucleotide sequence ID" value="NZ_AP023418.1"/>
</dbReference>
<proteinExistence type="predicted"/>
<dbReference type="InterPro" id="IPR022121">
    <property type="entry name" value="Peptidase_M73_camelysin"/>
</dbReference>
<keyword evidence="2" id="KW-1185">Reference proteome</keyword>
<sequence>MTNRKSTKRALLGSVMAMVLCLAMLVGATFAWFTDTASTGVNKIQAGKLDVALEMKDASGNWVSAEGKTLDFVKAADAKGEAILWEPGCTYTLPELRVVNNGNLALKYMIKITGIKGDAKLNEAIEWTIGDVAMGAEQHLKAGESNEFTIKGHMKESAGNDYMDLTISGISITVYATQDTVESDSFNNQYDKNAAYKGTQEFTEGTHTLSNGVVALNPNDIAVKASGQDTSVTITGGYYDGGNGGNNICVYAMNGATVTIQGGTFTVGSDANGEGNSVVESNGGNIVIEGGFFYTNYNWSGFYYVLNQKNNNPGTITVKGGTFVNYDPSKGDDNLGGSFVADGYSVVSEKHGDDTWYTVVKGTGVIPGTQEDLNNAITDSTNKDITVVMPADQTLTLDNGIANEGAKARNITFVGDGTQTVDVITNATGAEGGQLNYQRGSTFTFENVTVQAGEGSFDGIVCDELVYRNCTIKGKLTLYGKATFINCTFDNTMANQYSIWTWGGTDVTFEGCTFNTNGKAILLYGQATAEKPTDLVVNNCTFNDRKSGAAGKAAIEVGNDYNATYTLTVNNATVNGFAAGKNTGSTLWANKNSMDAAHLTVTIDGTKVQ</sequence>
<dbReference type="Proteomes" id="UP000681035">
    <property type="component" value="Chromosome"/>
</dbReference>
<gene>
    <name evidence="1" type="ORF">MM50RIKEN_20700</name>
</gene>
<dbReference type="InterPro" id="IPR012334">
    <property type="entry name" value="Pectin_lyas_fold"/>
</dbReference>
<dbReference type="NCBIfam" id="TIGR04088">
    <property type="entry name" value="cognate_SipW"/>
    <property type="match status" value="1"/>
</dbReference>
<accession>A0A810Q7P9</accession>